<evidence type="ECO:0000256" key="1">
    <source>
        <dbReference type="ARBA" id="ARBA00023117"/>
    </source>
</evidence>
<evidence type="ECO:0000259" key="4">
    <source>
        <dbReference type="PROSITE" id="PS50014"/>
    </source>
</evidence>
<organism evidence="5">
    <name type="scientific">Oppiella nova</name>
    <dbReference type="NCBI Taxonomy" id="334625"/>
    <lineage>
        <taxon>Eukaryota</taxon>
        <taxon>Metazoa</taxon>
        <taxon>Ecdysozoa</taxon>
        <taxon>Arthropoda</taxon>
        <taxon>Chelicerata</taxon>
        <taxon>Arachnida</taxon>
        <taxon>Acari</taxon>
        <taxon>Acariformes</taxon>
        <taxon>Sarcoptiformes</taxon>
        <taxon>Oribatida</taxon>
        <taxon>Brachypylina</taxon>
        <taxon>Oppioidea</taxon>
        <taxon>Oppiidae</taxon>
        <taxon>Oppiella</taxon>
    </lineage>
</organism>
<keyword evidence="6" id="KW-1185">Reference proteome</keyword>
<dbReference type="OrthoDB" id="10265743at2759"/>
<dbReference type="InterPro" id="IPR052060">
    <property type="entry name" value="Bromo_WD_repeat"/>
</dbReference>
<feature type="non-terminal residue" evidence="5">
    <location>
        <position position="486"/>
    </location>
</feature>
<dbReference type="SUPFAM" id="SSF47370">
    <property type="entry name" value="Bromodomain"/>
    <property type="match status" value="2"/>
</dbReference>
<keyword evidence="1 2" id="KW-0103">Bromodomain</keyword>
<gene>
    <name evidence="5" type="ORF">ONB1V03_LOCUS18390</name>
</gene>
<protein>
    <recommendedName>
        <fullName evidence="4">Bromo domain-containing protein</fullName>
    </recommendedName>
</protein>
<evidence type="ECO:0000256" key="3">
    <source>
        <dbReference type="SAM" id="MobiDB-lite"/>
    </source>
</evidence>
<accession>A0A7R9MKB5</accession>
<dbReference type="GO" id="GO:0005634">
    <property type="term" value="C:nucleus"/>
    <property type="evidence" value="ECO:0007669"/>
    <property type="project" value="TreeGrafter"/>
</dbReference>
<dbReference type="Gene3D" id="1.20.920.10">
    <property type="entry name" value="Bromodomain-like"/>
    <property type="match status" value="2"/>
</dbReference>
<proteinExistence type="predicted"/>
<dbReference type="PANTHER" id="PTHR16266">
    <property type="entry name" value="WD REPEAT DOMAIN 9"/>
    <property type="match status" value="1"/>
</dbReference>
<dbReference type="GO" id="GO:0006357">
    <property type="term" value="P:regulation of transcription by RNA polymerase II"/>
    <property type="evidence" value="ECO:0007669"/>
    <property type="project" value="TreeGrafter"/>
</dbReference>
<dbReference type="Pfam" id="PF25313">
    <property type="entry name" value="BRWD_AD"/>
    <property type="match status" value="1"/>
</dbReference>
<dbReference type="EMBL" id="CAJPVJ010025208">
    <property type="protein sequence ID" value="CAG2178966.1"/>
    <property type="molecule type" value="Genomic_DNA"/>
</dbReference>
<evidence type="ECO:0000256" key="2">
    <source>
        <dbReference type="PROSITE-ProRule" id="PRU00035"/>
    </source>
</evidence>
<dbReference type="Pfam" id="PF00439">
    <property type="entry name" value="Bromodomain"/>
    <property type="match status" value="2"/>
</dbReference>
<dbReference type="PRINTS" id="PR00503">
    <property type="entry name" value="BROMODOMAIN"/>
</dbReference>
<name>A0A7R9MKB5_9ACAR</name>
<dbReference type="AlphaFoldDB" id="A0A7R9MKB5"/>
<feature type="domain" description="Bromo" evidence="4">
    <location>
        <begin position="439"/>
        <end position="486"/>
    </location>
</feature>
<dbReference type="GO" id="GO:0008360">
    <property type="term" value="P:regulation of cell shape"/>
    <property type="evidence" value="ECO:0007669"/>
    <property type="project" value="TreeGrafter"/>
</dbReference>
<dbReference type="EMBL" id="OC940033">
    <property type="protein sequence ID" value="CAD7661830.1"/>
    <property type="molecule type" value="Genomic_DNA"/>
</dbReference>
<evidence type="ECO:0000313" key="6">
    <source>
        <dbReference type="Proteomes" id="UP000728032"/>
    </source>
</evidence>
<dbReference type="PANTHER" id="PTHR16266:SF17">
    <property type="entry name" value="BRWD3"/>
    <property type="match status" value="1"/>
</dbReference>
<dbReference type="InterPro" id="IPR057451">
    <property type="entry name" value="BRWD/PHIP_AD"/>
</dbReference>
<feature type="region of interest" description="Disordered" evidence="3">
    <location>
        <begin position="363"/>
        <end position="420"/>
    </location>
</feature>
<dbReference type="Proteomes" id="UP000728032">
    <property type="component" value="Unassembled WGS sequence"/>
</dbReference>
<dbReference type="InterPro" id="IPR001487">
    <property type="entry name" value="Bromodomain"/>
</dbReference>
<sequence length="486" mass="57476">MKERMKRQQLEEKYNSIKELPDDFRPPGKSCFYDCIYEWFDWFTDVHPKKTPYFPQPGDEVVYFRSGHQHYIDKVRENKIYTISPTIKPFKQRASQRDEVFARIEDIKYDVKPPRLVTLKLVVLDIETFEPTNAHFMVRYHDVENVVDFIVLRQLYDLSVERNWQVGDEFRSIIDDNWWFGCITCLKESQPFTQFQCFDVLWANGDTESLSPWDLEPINHETVPDDRTQSALITDEEKRLFNFFNDEDWPECGQEVECQRILTGFLKIMESSHAEDFLVPVDLNQHPVQRLENNFYRRVDAIKHDTTFIESNAGQFNEPGSDIVKKAKLIAALIIRFIDARDCDDPMPIYLDLIANCDQFEEPVPSEHEDSAEEDDRTSGQEMRRSLRHKRRRLNSDESAASEEMSSRRHKRLKTSGADQSYRPRTWKQNCLELLNYILEREDSSPFRSPVDPIQYPDYSQVIDTPMDLTTVKEQLISDLYESPNE</sequence>
<dbReference type="InterPro" id="IPR036427">
    <property type="entry name" value="Bromodomain-like_sf"/>
</dbReference>
<evidence type="ECO:0000313" key="5">
    <source>
        <dbReference type="EMBL" id="CAD7661830.1"/>
    </source>
</evidence>
<reference evidence="5" key="1">
    <citation type="submission" date="2020-11" db="EMBL/GenBank/DDBJ databases">
        <authorList>
            <person name="Tran Van P."/>
        </authorList>
    </citation>
    <scope>NUCLEOTIDE SEQUENCE</scope>
</reference>
<dbReference type="PROSITE" id="PS50014">
    <property type="entry name" value="BROMODOMAIN_2"/>
    <property type="match status" value="1"/>
</dbReference>
<dbReference type="GO" id="GO:0007010">
    <property type="term" value="P:cytoskeleton organization"/>
    <property type="evidence" value="ECO:0007669"/>
    <property type="project" value="TreeGrafter"/>
</dbReference>